<feature type="region of interest" description="Disordered" evidence="1">
    <location>
        <begin position="116"/>
        <end position="166"/>
    </location>
</feature>
<keyword evidence="3" id="KW-1185">Reference proteome</keyword>
<dbReference type="EMBL" id="KI392798">
    <property type="protein sequence ID" value="ERN10760.1"/>
    <property type="molecule type" value="Genomic_DNA"/>
</dbReference>
<dbReference type="Gramene" id="ERN10760">
    <property type="protein sequence ID" value="ERN10760"/>
    <property type="gene ID" value="AMTR_s00027p00197630"/>
</dbReference>
<dbReference type="HOGENOM" id="CLU_1604946_0_0_1"/>
<proteinExistence type="predicted"/>
<organism evidence="2 3">
    <name type="scientific">Amborella trichopoda</name>
    <dbReference type="NCBI Taxonomy" id="13333"/>
    <lineage>
        <taxon>Eukaryota</taxon>
        <taxon>Viridiplantae</taxon>
        <taxon>Streptophyta</taxon>
        <taxon>Embryophyta</taxon>
        <taxon>Tracheophyta</taxon>
        <taxon>Spermatophyta</taxon>
        <taxon>Magnoliopsida</taxon>
        <taxon>Amborellales</taxon>
        <taxon>Amborellaceae</taxon>
        <taxon>Amborella</taxon>
    </lineage>
</organism>
<sequence length="166" mass="18115">MAQAAEHAKLPCMFTVEHESRRVHLLSFTLTAERDNYWVCGERSPPCTITAVHDHHRVRSLPCTTIAKHACYRARLAAVHKNLTSVFTRVHLPCVLMQPLDFSVTLRLPATLRLPDPSTACDPSPHQGPPTSLIGKPSLKNPQAPGGTLSHKAFTVGHAPVAGKPL</sequence>
<protein>
    <submittedName>
        <fullName evidence="2">Uncharacterized protein</fullName>
    </submittedName>
</protein>
<dbReference type="AlphaFoldDB" id="W1PTZ9"/>
<gene>
    <name evidence="2" type="ORF">AMTR_s00027p00197630</name>
</gene>
<dbReference type="Proteomes" id="UP000017836">
    <property type="component" value="Unassembled WGS sequence"/>
</dbReference>
<evidence type="ECO:0000256" key="1">
    <source>
        <dbReference type="SAM" id="MobiDB-lite"/>
    </source>
</evidence>
<accession>W1PTZ9</accession>
<evidence type="ECO:0000313" key="2">
    <source>
        <dbReference type="EMBL" id="ERN10760.1"/>
    </source>
</evidence>
<evidence type="ECO:0000313" key="3">
    <source>
        <dbReference type="Proteomes" id="UP000017836"/>
    </source>
</evidence>
<name>W1PTZ9_AMBTC</name>
<reference evidence="3" key="1">
    <citation type="journal article" date="2013" name="Science">
        <title>The Amborella genome and the evolution of flowering plants.</title>
        <authorList>
            <consortium name="Amborella Genome Project"/>
        </authorList>
    </citation>
    <scope>NUCLEOTIDE SEQUENCE [LARGE SCALE GENOMIC DNA]</scope>
</reference>